<dbReference type="Proteomes" id="UP001195483">
    <property type="component" value="Unassembled WGS sequence"/>
</dbReference>
<reference evidence="2" key="3">
    <citation type="submission" date="2023-05" db="EMBL/GenBank/DDBJ databases">
        <authorList>
            <person name="Smith C.H."/>
        </authorList>
    </citation>
    <scope>NUCLEOTIDE SEQUENCE</scope>
    <source>
        <strain evidence="2">CHS0354</strain>
        <tissue evidence="2">Mantle</tissue>
    </source>
</reference>
<comment type="caution">
    <text evidence="2">The sequence shown here is derived from an EMBL/GenBank/DDBJ whole genome shotgun (WGS) entry which is preliminary data.</text>
</comment>
<proteinExistence type="predicted"/>
<dbReference type="EMBL" id="JAEAOA010001792">
    <property type="protein sequence ID" value="KAK3590369.1"/>
    <property type="molecule type" value="Genomic_DNA"/>
</dbReference>
<reference evidence="2" key="1">
    <citation type="journal article" date="2021" name="Genome Biol. Evol.">
        <title>A High-Quality Reference Genome for a Parasitic Bivalve with Doubly Uniparental Inheritance (Bivalvia: Unionida).</title>
        <authorList>
            <person name="Smith C.H."/>
        </authorList>
    </citation>
    <scope>NUCLEOTIDE SEQUENCE</scope>
    <source>
        <strain evidence="2">CHS0354</strain>
    </source>
</reference>
<organism evidence="2 3">
    <name type="scientific">Potamilus streckersoni</name>
    <dbReference type="NCBI Taxonomy" id="2493646"/>
    <lineage>
        <taxon>Eukaryota</taxon>
        <taxon>Metazoa</taxon>
        <taxon>Spiralia</taxon>
        <taxon>Lophotrochozoa</taxon>
        <taxon>Mollusca</taxon>
        <taxon>Bivalvia</taxon>
        <taxon>Autobranchia</taxon>
        <taxon>Heteroconchia</taxon>
        <taxon>Palaeoheterodonta</taxon>
        <taxon>Unionida</taxon>
        <taxon>Unionoidea</taxon>
        <taxon>Unionidae</taxon>
        <taxon>Ambleminae</taxon>
        <taxon>Lampsilini</taxon>
        <taxon>Potamilus</taxon>
    </lineage>
</organism>
<gene>
    <name evidence="2" type="ORF">CHS0354_030023</name>
</gene>
<keyword evidence="3" id="KW-1185">Reference proteome</keyword>
<sequence length="135" mass="15764">MCYQRFQSFPLQHFGPLMHLENYGDNSTRLDITIKERGDYGYVRKRSKTNRTGTPRIVSSTTEAIIHNINSNSQQHMIDVNTQTDITTSEVSSAYEQEDNTETEVNIQATKGKEESDDEVDRKVVKWREKKYERK</sequence>
<evidence type="ECO:0000313" key="3">
    <source>
        <dbReference type="Proteomes" id="UP001195483"/>
    </source>
</evidence>
<protein>
    <submittedName>
        <fullName evidence="2">Uncharacterized protein</fullName>
    </submittedName>
</protein>
<dbReference type="AlphaFoldDB" id="A0AAE0VU99"/>
<evidence type="ECO:0000313" key="2">
    <source>
        <dbReference type="EMBL" id="KAK3590369.1"/>
    </source>
</evidence>
<accession>A0AAE0VU99</accession>
<evidence type="ECO:0000256" key="1">
    <source>
        <dbReference type="SAM" id="MobiDB-lite"/>
    </source>
</evidence>
<name>A0AAE0VU99_9BIVA</name>
<reference evidence="2" key="2">
    <citation type="journal article" date="2021" name="Genome Biol. Evol.">
        <title>Developing a high-quality reference genome for a parasitic bivalve with doubly uniparental inheritance (Bivalvia: Unionida).</title>
        <authorList>
            <person name="Smith C.H."/>
        </authorList>
    </citation>
    <scope>NUCLEOTIDE SEQUENCE</scope>
    <source>
        <strain evidence="2">CHS0354</strain>
        <tissue evidence="2">Mantle</tissue>
    </source>
</reference>
<feature type="region of interest" description="Disordered" evidence="1">
    <location>
        <begin position="89"/>
        <end position="122"/>
    </location>
</feature>